<dbReference type="Gene3D" id="3.40.5.10">
    <property type="entry name" value="Ribosomal protein L9, N-terminal domain"/>
    <property type="match status" value="1"/>
</dbReference>
<dbReference type="SUPFAM" id="SSF55653">
    <property type="entry name" value="Ribosomal protein L9 C-domain"/>
    <property type="match status" value="1"/>
</dbReference>
<keyword evidence="2 7" id="KW-0699">rRNA-binding</keyword>
<name>A0A9X7Z7U1_9BACL</name>
<comment type="function">
    <text evidence="7">Binds to the 23S rRNA.</text>
</comment>
<dbReference type="GO" id="GO:0005840">
    <property type="term" value="C:ribosome"/>
    <property type="evidence" value="ECO:0007669"/>
    <property type="project" value="UniProtKB-KW"/>
</dbReference>
<protein>
    <recommendedName>
        <fullName evidence="6 7">Large ribosomal subunit protein bL9</fullName>
    </recommendedName>
</protein>
<feature type="domain" description="Ribosomal protein L9" evidence="9">
    <location>
        <begin position="13"/>
        <end position="40"/>
    </location>
</feature>
<dbReference type="InterPro" id="IPR000244">
    <property type="entry name" value="Ribosomal_bL9"/>
</dbReference>
<dbReference type="RefSeq" id="WP_206657049.1">
    <property type="nucleotide sequence ID" value="NZ_CP071182.1"/>
</dbReference>
<reference evidence="10 11" key="1">
    <citation type="submission" date="2021-02" db="EMBL/GenBank/DDBJ databases">
        <title>Alicyclobacillus curvatus sp. nov. and Alicyclobacillus mengziensis sp. nov., two acidophilic bacteria isolated from acid mine drainage.</title>
        <authorList>
            <person name="Huang Y."/>
        </authorList>
    </citation>
    <scope>NUCLEOTIDE SEQUENCE [LARGE SCALE GENOMIC DNA]</scope>
    <source>
        <strain evidence="10 11">S30H14</strain>
    </source>
</reference>
<evidence type="ECO:0000313" key="11">
    <source>
        <dbReference type="Proteomes" id="UP000663505"/>
    </source>
</evidence>
<evidence type="ECO:0000256" key="1">
    <source>
        <dbReference type="ARBA" id="ARBA00010605"/>
    </source>
</evidence>
<dbReference type="InterPro" id="IPR036935">
    <property type="entry name" value="Ribosomal_bL9_N_sf"/>
</dbReference>
<dbReference type="InterPro" id="IPR020069">
    <property type="entry name" value="Ribosomal_bL9_C"/>
</dbReference>
<evidence type="ECO:0000259" key="9">
    <source>
        <dbReference type="PROSITE" id="PS00651"/>
    </source>
</evidence>
<keyword evidence="11" id="KW-1185">Reference proteome</keyword>
<feature type="coiled-coil region" evidence="8">
    <location>
        <begin position="37"/>
        <end position="75"/>
    </location>
</feature>
<proteinExistence type="inferred from homology"/>
<evidence type="ECO:0000256" key="4">
    <source>
        <dbReference type="ARBA" id="ARBA00022980"/>
    </source>
</evidence>
<evidence type="ECO:0000256" key="5">
    <source>
        <dbReference type="ARBA" id="ARBA00023274"/>
    </source>
</evidence>
<dbReference type="NCBIfam" id="TIGR00158">
    <property type="entry name" value="L9"/>
    <property type="match status" value="1"/>
</dbReference>
<dbReference type="KEGG" id="afx:JZ786_01215"/>
<comment type="similarity">
    <text evidence="1 7">Belongs to the bacterial ribosomal protein bL9 family.</text>
</comment>
<dbReference type="FunFam" id="3.40.5.10:FF:000002">
    <property type="entry name" value="50S ribosomal protein L9"/>
    <property type="match status" value="1"/>
</dbReference>
<dbReference type="GO" id="GO:0006412">
    <property type="term" value="P:translation"/>
    <property type="evidence" value="ECO:0007669"/>
    <property type="project" value="UniProtKB-UniRule"/>
</dbReference>
<dbReference type="PANTHER" id="PTHR21368">
    <property type="entry name" value="50S RIBOSOMAL PROTEIN L9"/>
    <property type="match status" value="1"/>
</dbReference>
<evidence type="ECO:0000256" key="3">
    <source>
        <dbReference type="ARBA" id="ARBA00022884"/>
    </source>
</evidence>
<gene>
    <name evidence="7" type="primary">rplI</name>
    <name evidence="10" type="ORF">JZ786_01215</name>
</gene>
<dbReference type="GO" id="GO:0003735">
    <property type="term" value="F:structural constituent of ribosome"/>
    <property type="evidence" value="ECO:0007669"/>
    <property type="project" value="InterPro"/>
</dbReference>
<dbReference type="Gene3D" id="3.10.430.100">
    <property type="entry name" value="Ribosomal protein L9, C-terminal domain"/>
    <property type="match status" value="1"/>
</dbReference>
<evidence type="ECO:0000256" key="6">
    <source>
        <dbReference type="ARBA" id="ARBA00035292"/>
    </source>
</evidence>
<accession>A0A9X7Z7U1</accession>
<dbReference type="AlphaFoldDB" id="A0A9X7Z7U1"/>
<dbReference type="Pfam" id="PF01281">
    <property type="entry name" value="Ribosomal_L9_N"/>
    <property type="match status" value="1"/>
</dbReference>
<organism evidence="10 11">
    <name type="scientific">Alicyclobacillus mengziensis</name>
    <dbReference type="NCBI Taxonomy" id="2931921"/>
    <lineage>
        <taxon>Bacteria</taxon>
        <taxon>Bacillati</taxon>
        <taxon>Bacillota</taxon>
        <taxon>Bacilli</taxon>
        <taxon>Bacillales</taxon>
        <taxon>Alicyclobacillaceae</taxon>
        <taxon>Alicyclobacillus</taxon>
    </lineage>
</organism>
<sequence length="147" mass="16227">MKVIFLADVKGQGKKGEVKNVAEGYARNFLFPRQLAEEATSANLQQLQQQQAAKQRKQTQELEQARQLAKSLEDKRFAVKTHVGDGGKLFGAITTKHIGEALRAQGFDIDKRKVALAEPIKSLGGHQVHVKLHPEVTATITVFVEAE</sequence>
<dbReference type="GO" id="GO:0019843">
    <property type="term" value="F:rRNA binding"/>
    <property type="evidence" value="ECO:0007669"/>
    <property type="project" value="UniProtKB-UniRule"/>
</dbReference>
<dbReference type="PROSITE" id="PS00651">
    <property type="entry name" value="RIBOSOMAL_L9"/>
    <property type="match status" value="1"/>
</dbReference>
<evidence type="ECO:0000313" key="10">
    <source>
        <dbReference type="EMBL" id="QSO47705.1"/>
    </source>
</evidence>
<keyword evidence="3 7" id="KW-0694">RNA-binding</keyword>
<dbReference type="Proteomes" id="UP000663505">
    <property type="component" value="Chromosome"/>
</dbReference>
<evidence type="ECO:0000256" key="2">
    <source>
        <dbReference type="ARBA" id="ARBA00022730"/>
    </source>
</evidence>
<dbReference type="InterPro" id="IPR020070">
    <property type="entry name" value="Ribosomal_bL9_N"/>
</dbReference>
<evidence type="ECO:0000256" key="8">
    <source>
        <dbReference type="SAM" id="Coils"/>
    </source>
</evidence>
<evidence type="ECO:0000256" key="7">
    <source>
        <dbReference type="HAMAP-Rule" id="MF_00503"/>
    </source>
</evidence>
<keyword evidence="5 7" id="KW-0687">Ribonucleoprotein</keyword>
<dbReference type="GO" id="GO:1990904">
    <property type="term" value="C:ribonucleoprotein complex"/>
    <property type="evidence" value="ECO:0007669"/>
    <property type="project" value="UniProtKB-KW"/>
</dbReference>
<dbReference type="Pfam" id="PF03948">
    <property type="entry name" value="Ribosomal_L9_C"/>
    <property type="match status" value="1"/>
</dbReference>
<dbReference type="InterPro" id="IPR036791">
    <property type="entry name" value="Ribosomal_bL9_C_sf"/>
</dbReference>
<keyword evidence="8" id="KW-0175">Coiled coil</keyword>
<dbReference type="HAMAP" id="MF_00503">
    <property type="entry name" value="Ribosomal_bL9"/>
    <property type="match status" value="1"/>
</dbReference>
<dbReference type="InterPro" id="IPR020594">
    <property type="entry name" value="Ribosomal_bL9_bac/chp"/>
</dbReference>
<dbReference type="EMBL" id="CP071182">
    <property type="protein sequence ID" value="QSO47705.1"/>
    <property type="molecule type" value="Genomic_DNA"/>
</dbReference>
<dbReference type="InterPro" id="IPR009027">
    <property type="entry name" value="Ribosomal_bL9/RNase_H1_N"/>
</dbReference>
<keyword evidence="4 7" id="KW-0689">Ribosomal protein</keyword>
<dbReference type="SUPFAM" id="SSF55658">
    <property type="entry name" value="L9 N-domain-like"/>
    <property type="match status" value="1"/>
</dbReference>